<dbReference type="Gene3D" id="2.60.40.150">
    <property type="entry name" value="C2 domain"/>
    <property type="match status" value="1"/>
</dbReference>
<evidence type="ECO:0000259" key="1">
    <source>
        <dbReference type="PROSITE" id="PS50004"/>
    </source>
</evidence>
<accession>A0A1I7RQ08</accession>
<dbReference type="eggNOG" id="KOG1028">
    <property type="taxonomic scope" value="Eukaryota"/>
</dbReference>
<evidence type="ECO:0000313" key="2">
    <source>
        <dbReference type="EMBL" id="CAD5215289.1"/>
    </source>
</evidence>
<keyword evidence="4" id="KW-1185">Reference proteome</keyword>
<protein>
    <submittedName>
        <fullName evidence="2">(pine wood nematode) hypothetical protein</fullName>
    </submittedName>
    <submittedName>
        <fullName evidence="5">C2 domain-containing protein</fullName>
    </submittedName>
</protein>
<proteinExistence type="predicted"/>
<organism evidence="3 5">
    <name type="scientific">Bursaphelenchus xylophilus</name>
    <name type="common">Pinewood nematode worm</name>
    <name type="synonym">Aphelenchoides xylophilus</name>
    <dbReference type="NCBI Taxonomy" id="6326"/>
    <lineage>
        <taxon>Eukaryota</taxon>
        <taxon>Metazoa</taxon>
        <taxon>Ecdysozoa</taxon>
        <taxon>Nematoda</taxon>
        <taxon>Chromadorea</taxon>
        <taxon>Rhabditida</taxon>
        <taxon>Tylenchina</taxon>
        <taxon>Tylenchomorpha</taxon>
        <taxon>Aphelenchoidea</taxon>
        <taxon>Aphelenchoididae</taxon>
        <taxon>Bursaphelenchus</taxon>
    </lineage>
</organism>
<dbReference type="EMBL" id="CAJFDI010000002">
    <property type="protein sequence ID" value="CAD5215289.1"/>
    <property type="molecule type" value="Genomic_DNA"/>
</dbReference>
<reference evidence="5" key="1">
    <citation type="submission" date="2016-11" db="UniProtKB">
        <authorList>
            <consortium name="WormBaseParasite"/>
        </authorList>
    </citation>
    <scope>IDENTIFICATION</scope>
</reference>
<dbReference type="SMR" id="A0A1I7RQ08"/>
<dbReference type="WBParaSite" id="BXY_0279900.1">
    <property type="protein sequence ID" value="BXY_0279900.1"/>
    <property type="gene ID" value="BXY_0279900"/>
</dbReference>
<dbReference type="PROSITE" id="PS50004">
    <property type="entry name" value="C2"/>
    <property type="match status" value="1"/>
</dbReference>
<reference evidence="2" key="2">
    <citation type="submission" date="2020-09" db="EMBL/GenBank/DDBJ databases">
        <authorList>
            <person name="Kikuchi T."/>
        </authorList>
    </citation>
    <scope>NUCLEOTIDE SEQUENCE</scope>
    <source>
        <strain evidence="2">Ka4C1</strain>
    </source>
</reference>
<dbReference type="EMBL" id="CAJFCV020000002">
    <property type="protein sequence ID" value="CAG9096944.1"/>
    <property type="molecule type" value="Genomic_DNA"/>
</dbReference>
<gene>
    <name evidence="2" type="ORF">BXYJ_LOCUS3955</name>
</gene>
<dbReference type="GO" id="GO:0001786">
    <property type="term" value="F:phosphatidylserine binding"/>
    <property type="evidence" value="ECO:0007669"/>
    <property type="project" value="TreeGrafter"/>
</dbReference>
<dbReference type="InterPro" id="IPR035892">
    <property type="entry name" value="C2_domain_sf"/>
</dbReference>
<dbReference type="Proteomes" id="UP000659654">
    <property type="component" value="Unassembled WGS sequence"/>
</dbReference>
<dbReference type="Proteomes" id="UP000095284">
    <property type="component" value="Unplaced"/>
</dbReference>
<dbReference type="Proteomes" id="UP000582659">
    <property type="component" value="Unassembled WGS sequence"/>
</dbReference>
<name>A0A1I7RQ08_BURXY</name>
<dbReference type="GO" id="GO:0005886">
    <property type="term" value="C:plasma membrane"/>
    <property type="evidence" value="ECO:0007669"/>
    <property type="project" value="TreeGrafter"/>
</dbReference>
<evidence type="ECO:0000313" key="4">
    <source>
        <dbReference type="Proteomes" id="UP000659654"/>
    </source>
</evidence>
<dbReference type="GO" id="GO:0030276">
    <property type="term" value="F:clathrin binding"/>
    <property type="evidence" value="ECO:0007669"/>
    <property type="project" value="TreeGrafter"/>
</dbReference>
<dbReference type="PANTHER" id="PTHR10024:SF378">
    <property type="entry name" value="SYNAPTOTAGMIN BETA, ISOFORM D"/>
    <property type="match status" value="1"/>
</dbReference>
<dbReference type="GO" id="GO:0070382">
    <property type="term" value="C:exocytic vesicle"/>
    <property type="evidence" value="ECO:0007669"/>
    <property type="project" value="TreeGrafter"/>
</dbReference>
<dbReference type="PANTHER" id="PTHR10024">
    <property type="entry name" value="SYNAPTOTAGMIN"/>
    <property type="match status" value="1"/>
</dbReference>
<dbReference type="OrthoDB" id="67700at2759"/>
<sequence>MRRLSCIPEVVGHHRLDFHPDIMVESERRASQQEIDSALHFLERRQSSGSNGVIGNIQPDLYRKRGSLVKISSSKDNICVGSVQLQLSYTFSRSDFVIVLLETSILINLEECQLIFSLGSNNRRESAKIIPGSSIPVQTFKVPLSYQELMDKTLTVQLFDTSSKCLRLVGKASTLLSKLNPSDEMLVLIELDPVEAPINVGELQLWLQYLTSAQRFTVNIQQSNQNIKSAPGTSVYFKATLIMNDKVLKKKKTGVKKIADKNNIWNEALMFSIDHNSILKCDLEIALIEIDRNQKEKTLGKILFVKNNSPEGRLWKEVLEGRSPPPQWFNLRDF</sequence>
<dbReference type="AlphaFoldDB" id="A0A1I7RQ08"/>
<evidence type="ECO:0000313" key="5">
    <source>
        <dbReference type="WBParaSite" id="BXY_0279900.1"/>
    </source>
</evidence>
<dbReference type="GO" id="GO:0017156">
    <property type="term" value="P:calcium-ion regulated exocytosis"/>
    <property type="evidence" value="ECO:0007669"/>
    <property type="project" value="TreeGrafter"/>
</dbReference>
<dbReference type="GO" id="GO:0005509">
    <property type="term" value="F:calcium ion binding"/>
    <property type="evidence" value="ECO:0007669"/>
    <property type="project" value="TreeGrafter"/>
</dbReference>
<dbReference type="SUPFAM" id="SSF49562">
    <property type="entry name" value="C2 domain (Calcium/lipid-binding domain, CaLB)"/>
    <property type="match status" value="1"/>
</dbReference>
<dbReference type="Pfam" id="PF00168">
    <property type="entry name" value="C2"/>
    <property type="match status" value="1"/>
</dbReference>
<dbReference type="GO" id="GO:0005544">
    <property type="term" value="F:calcium-dependent phospholipid binding"/>
    <property type="evidence" value="ECO:0007669"/>
    <property type="project" value="TreeGrafter"/>
</dbReference>
<evidence type="ECO:0000313" key="3">
    <source>
        <dbReference type="Proteomes" id="UP000095284"/>
    </source>
</evidence>
<dbReference type="InterPro" id="IPR000008">
    <property type="entry name" value="C2_dom"/>
</dbReference>
<dbReference type="GO" id="GO:0000149">
    <property type="term" value="F:SNARE binding"/>
    <property type="evidence" value="ECO:0007669"/>
    <property type="project" value="TreeGrafter"/>
</dbReference>
<feature type="domain" description="C2" evidence="1">
    <location>
        <begin position="199"/>
        <end position="329"/>
    </location>
</feature>